<dbReference type="Gene3D" id="3.10.200.10">
    <property type="entry name" value="Alpha carbonic anhydrase"/>
    <property type="match status" value="1"/>
</dbReference>
<dbReference type="Pfam" id="PF00194">
    <property type="entry name" value="Carb_anhydrase"/>
    <property type="match status" value="1"/>
</dbReference>
<keyword evidence="2" id="KW-1185">Reference proteome</keyword>
<dbReference type="AlphaFoldDB" id="A0A6I9QNB4"/>
<dbReference type="InterPro" id="IPR036398">
    <property type="entry name" value="CA_dom_sf"/>
</dbReference>
<organism evidence="2 3">
    <name type="scientific">Elaeis guineensis var. tenera</name>
    <name type="common">Oil palm</name>
    <dbReference type="NCBI Taxonomy" id="51953"/>
    <lineage>
        <taxon>Eukaryota</taxon>
        <taxon>Viridiplantae</taxon>
        <taxon>Streptophyta</taxon>
        <taxon>Embryophyta</taxon>
        <taxon>Tracheophyta</taxon>
        <taxon>Spermatophyta</taxon>
        <taxon>Magnoliopsida</taxon>
        <taxon>Liliopsida</taxon>
        <taxon>Arecaceae</taxon>
        <taxon>Arecoideae</taxon>
        <taxon>Cocoseae</taxon>
        <taxon>Elaeidinae</taxon>
        <taxon>Elaeis</taxon>
    </lineage>
</organism>
<protein>
    <submittedName>
        <fullName evidence="3">Alpha carbonic anhydrase 7-like</fullName>
    </submittedName>
</protein>
<proteinExistence type="predicted"/>
<dbReference type="PROSITE" id="PS51144">
    <property type="entry name" value="ALPHA_CA_2"/>
    <property type="match status" value="1"/>
</dbReference>
<evidence type="ECO:0000259" key="1">
    <source>
        <dbReference type="PROSITE" id="PS51144"/>
    </source>
</evidence>
<dbReference type="InterPro" id="IPR023561">
    <property type="entry name" value="Carbonic_anhydrase_a-class"/>
</dbReference>
<dbReference type="OrthoDB" id="429145at2759"/>
<evidence type="ECO:0000313" key="3">
    <source>
        <dbReference type="RefSeq" id="XP_010911351.1"/>
    </source>
</evidence>
<dbReference type="PANTHER" id="PTHR18952">
    <property type="entry name" value="CARBONIC ANHYDRASE"/>
    <property type="match status" value="1"/>
</dbReference>
<feature type="non-terminal residue" evidence="3">
    <location>
        <position position="111"/>
    </location>
</feature>
<dbReference type="InParanoid" id="A0A6I9QNB4"/>
<dbReference type="InterPro" id="IPR001148">
    <property type="entry name" value="CA_dom"/>
</dbReference>
<name>A0A6I9QNB4_ELAGV</name>
<dbReference type="SUPFAM" id="SSF51069">
    <property type="entry name" value="Carbonic anhydrase"/>
    <property type="match status" value="1"/>
</dbReference>
<sequence>DEKYFNYDENSEFGPEHWGELDPDWAACKDGKKQSPIDINHKNIKENSSIGSLMTFYNSTYAIMQNRGYEIRINWTEGTRLGAGFLLIDGKAYVLQQCHWHSPAEHKFLGR</sequence>
<dbReference type="GO" id="GO:0006730">
    <property type="term" value="P:one-carbon metabolic process"/>
    <property type="evidence" value="ECO:0007669"/>
    <property type="project" value="TreeGrafter"/>
</dbReference>
<dbReference type="PANTHER" id="PTHR18952:SF208">
    <property type="entry name" value="CARBONIC ANHYDRASE XA-RELATED"/>
    <property type="match status" value="1"/>
</dbReference>
<dbReference type="Proteomes" id="UP000504607">
    <property type="component" value="Unplaced"/>
</dbReference>
<dbReference type="CDD" id="cd03124">
    <property type="entry name" value="alpha_CA_prokaryotic_like"/>
    <property type="match status" value="1"/>
</dbReference>
<dbReference type="RefSeq" id="XP_010911351.1">
    <property type="nucleotide sequence ID" value="XM_010913049.1"/>
</dbReference>
<feature type="non-terminal residue" evidence="3">
    <location>
        <position position="1"/>
    </location>
</feature>
<dbReference type="GO" id="GO:0004089">
    <property type="term" value="F:carbonate dehydratase activity"/>
    <property type="evidence" value="ECO:0007669"/>
    <property type="project" value="InterPro"/>
</dbReference>
<evidence type="ECO:0000313" key="2">
    <source>
        <dbReference type="Proteomes" id="UP000504607"/>
    </source>
</evidence>
<dbReference type="GO" id="GO:0008270">
    <property type="term" value="F:zinc ion binding"/>
    <property type="evidence" value="ECO:0007669"/>
    <property type="project" value="InterPro"/>
</dbReference>
<gene>
    <name evidence="3" type="primary">LOC105037375</name>
</gene>
<dbReference type="InterPro" id="IPR041891">
    <property type="entry name" value="Alpha_CA_prokaryot-like"/>
</dbReference>
<accession>A0A6I9QNB4</accession>
<reference evidence="3" key="1">
    <citation type="submission" date="2025-08" db="UniProtKB">
        <authorList>
            <consortium name="RefSeq"/>
        </authorList>
    </citation>
    <scope>IDENTIFICATION</scope>
</reference>
<feature type="domain" description="Alpha-carbonic anhydrase" evidence="1">
    <location>
        <begin position="3"/>
        <end position="111"/>
    </location>
</feature>